<evidence type="ECO:0000313" key="3">
    <source>
        <dbReference type="Proteomes" id="UP001141950"/>
    </source>
</evidence>
<dbReference type="InterPro" id="IPR017946">
    <property type="entry name" value="PLC-like_Pdiesterase_TIM-brl"/>
</dbReference>
<evidence type="ECO:0000259" key="1">
    <source>
        <dbReference type="PROSITE" id="PS51704"/>
    </source>
</evidence>
<sequence length="263" mass="29998">MRNPCVAHRGCSGRAPENTMAAFRMAWDAHDVSWIELDVQLSRDAVPVVIHDYNLRRTTNGRGEVRDWTAAELASLDAGSWFSPAFKGESIPTLDEVLREGAGRTKFNIELKTDGVRYPYIEEKALERVLEHGLQDDVVFTSFHLGTLHRLRKLSKTVRIGLILDGWRSTLLHELRELQSDFLSISYSKLNRERVQLLREAGIQTMAWTVNEKRAIRKVAELDSELMICTNYPDRWREVMTAGVGLLGSSTNSRLGASRWFRL</sequence>
<gene>
    <name evidence="2" type="ORF">NQZ67_21820</name>
</gene>
<comment type="caution">
    <text evidence="2">The sequence shown here is derived from an EMBL/GenBank/DDBJ whole genome shotgun (WGS) entry which is preliminary data.</text>
</comment>
<dbReference type="Gene3D" id="3.20.20.190">
    <property type="entry name" value="Phosphatidylinositol (PI) phosphodiesterase"/>
    <property type="match status" value="1"/>
</dbReference>
<dbReference type="EMBL" id="JANIPJ010000017">
    <property type="protein sequence ID" value="MCR2806524.1"/>
    <property type="molecule type" value="Genomic_DNA"/>
</dbReference>
<dbReference type="GO" id="GO:0008081">
    <property type="term" value="F:phosphoric diester hydrolase activity"/>
    <property type="evidence" value="ECO:0007669"/>
    <property type="project" value="InterPro"/>
</dbReference>
<dbReference type="AlphaFoldDB" id="A0A9X2SAD7"/>
<dbReference type="SUPFAM" id="SSF51695">
    <property type="entry name" value="PLC-like phosphodiesterases"/>
    <property type="match status" value="1"/>
</dbReference>
<dbReference type="Pfam" id="PF03009">
    <property type="entry name" value="GDPD"/>
    <property type="match status" value="1"/>
</dbReference>
<dbReference type="PANTHER" id="PTHR46211">
    <property type="entry name" value="GLYCEROPHOSPHORYL DIESTER PHOSPHODIESTERASE"/>
    <property type="match status" value="1"/>
</dbReference>
<keyword evidence="3" id="KW-1185">Reference proteome</keyword>
<reference evidence="2" key="1">
    <citation type="submission" date="2022-08" db="EMBL/GenBank/DDBJ databases">
        <title>The genomic sequence of strain Paenibacillus sp. SCIV0701.</title>
        <authorList>
            <person name="Zhao H."/>
        </authorList>
    </citation>
    <scope>NUCLEOTIDE SEQUENCE</scope>
    <source>
        <strain evidence="2">SCIV0701</strain>
    </source>
</reference>
<name>A0A9X2SAD7_9BACL</name>
<evidence type="ECO:0000313" key="2">
    <source>
        <dbReference type="EMBL" id="MCR2806524.1"/>
    </source>
</evidence>
<dbReference type="GO" id="GO:0006629">
    <property type="term" value="P:lipid metabolic process"/>
    <property type="evidence" value="ECO:0007669"/>
    <property type="project" value="InterPro"/>
</dbReference>
<dbReference type="PROSITE" id="PS51704">
    <property type="entry name" value="GP_PDE"/>
    <property type="match status" value="1"/>
</dbReference>
<dbReference type="PANTHER" id="PTHR46211:SF1">
    <property type="entry name" value="GLYCEROPHOSPHODIESTER PHOSPHODIESTERASE, CYTOPLASMIC"/>
    <property type="match status" value="1"/>
</dbReference>
<dbReference type="InterPro" id="IPR030395">
    <property type="entry name" value="GP_PDE_dom"/>
</dbReference>
<accession>A0A9X2SAD7</accession>
<feature type="domain" description="GP-PDE" evidence="1">
    <location>
        <begin position="3"/>
        <end position="240"/>
    </location>
</feature>
<dbReference type="RefSeq" id="WP_257450041.1">
    <property type="nucleotide sequence ID" value="NZ_JANIPJ010000017.1"/>
</dbReference>
<organism evidence="2 3">
    <name type="scientific">Paenibacillus soyae</name>
    <dbReference type="NCBI Taxonomy" id="2969249"/>
    <lineage>
        <taxon>Bacteria</taxon>
        <taxon>Bacillati</taxon>
        <taxon>Bacillota</taxon>
        <taxon>Bacilli</taxon>
        <taxon>Bacillales</taxon>
        <taxon>Paenibacillaceae</taxon>
        <taxon>Paenibacillus</taxon>
    </lineage>
</organism>
<dbReference type="Proteomes" id="UP001141950">
    <property type="component" value="Unassembled WGS sequence"/>
</dbReference>
<protein>
    <submittedName>
        <fullName evidence="2">Glycerophosphodiester phosphodiesterase</fullName>
    </submittedName>
</protein>
<proteinExistence type="predicted"/>